<evidence type="ECO:0000313" key="2">
    <source>
        <dbReference type="Proteomes" id="UP000283509"/>
    </source>
</evidence>
<gene>
    <name evidence="1" type="ORF">C7M84_001291</name>
</gene>
<name>A0A3R7MEZ9_PENVA</name>
<keyword evidence="1" id="KW-0808">Transferase</keyword>
<proteinExistence type="predicted"/>
<dbReference type="OrthoDB" id="10039976at2759"/>
<comment type="caution">
    <text evidence="1">The sequence shown here is derived from an EMBL/GenBank/DDBJ whole genome shotgun (WGS) entry which is preliminary data.</text>
</comment>
<dbReference type="STRING" id="6689.A0A3R7MEZ9"/>
<dbReference type="EMBL" id="QCYY01001168">
    <property type="protein sequence ID" value="ROT79983.1"/>
    <property type="molecule type" value="Genomic_DNA"/>
</dbReference>
<reference evidence="1 2" key="2">
    <citation type="submission" date="2019-01" db="EMBL/GenBank/DDBJ databases">
        <title>The decoding of complex shrimp genome reveals the adaptation for benthos swimmer, frequently molting mechanism and breeding impact on genome.</title>
        <authorList>
            <person name="Sun Y."/>
            <person name="Gao Y."/>
            <person name="Yu Y."/>
        </authorList>
    </citation>
    <scope>NUCLEOTIDE SEQUENCE [LARGE SCALE GENOMIC DNA]</scope>
    <source>
        <tissue evidence="1">Muscle</tissue>
    </source>
</reference>
<reference evidence="1 2" key="1">
    <citation type="submission" date="2018-04" db="EMBL/GenBank/DDBJ databases">
        <authorList>
            <person name="Zhang X."/>
            <person name="Yuan J."/>
            <person name="Li F."/>
            <person name="Xiang J."/>
        </authorList>
    </citation>
    <scope>NUCLEOTIDE SEQUENCE [LARGE SCALE GENOMIC DNA]</scope>
    <source>
        <tissue evidence="1">Muscle</tissue>
    </source>
</reference>
<sequence>MGAPDIQLPSVGPEDAEAPLYDPGLLAKLDWSKVTHMKGGVTNHAPGTGLRVRPLCKADYDRGFLQLLSQLTKVGDISREKFNDLDPEENKCRYDEGQNERKTSDRCCFFCHGWAGKRKLTVHSRILEYRPRREGTPETLSVKALAGVGLYGTTQSKGMESKASK</sequence>
<dbReference type="GO" id="GO:0016740">
    <property type="term" value="F:transferase activity"/>
    <property type="evidence" value="ECO:0007669"/>
    <property type="project" value="UniProtKB-KW"/>
</dbReference>
<dbReference type="AlphaFoldDB" id="A0A3R7MEZ9"/>
<organism evidence="1 2">
    <name type="scientific">Penaeus vannamei</name>
    <name type="common">Whiteleg shrimp</name>
    <name type="synonym">Litopenaeus vannamei</name>
    <dbReference type="NCBI Taxonomy" id="6689"/>
    <lineage>
        <taxon>Eukaryota</taxon>
        <taxon>Metazoa</taxon>
        <taxon>Ecdysozoa</taxon>
        <taxon>Arthropoda</taxon>
        <taxon>Crustacea</taxon>
        <taxon>Multicrustacea</taxon>
        <taxon>Malacostraca</taxon>
        <taxon>Eumalacostraca</taxon>
        <taxon>Eucarida</taxon>
        <taxon>Decapoda</taxon>
        <taxon>Dendrobranchiata</taxon>
        <taxon>Penaeoidea</taxon>
        <taxon>Penaeidae</taxon>
        <taxon>Penaeus</taxon>
    </lineage>
</organism>
<keyword evidence="2" id="KW-1185">Reference proteome</keyword>
<protein>
    <submittedName>
        <fullName evidence="1">Glucosamine-6-phosphate acetyltransferase</fullName>
    </submittedName>
</protein>
<dbReference type="Proteomes" id="UP000283509">
    <property type="component" value="Unassembled WGS sequence"/>
</dbReference>
<evidence type="ECO:0000313" key="1">
    <source>
        <dbReference type="EMBL" id="ROT79983.1"/>
    </source>
</evidence>
<dbReference type="Gene3D" id="3.40.630.30">
    <property type="match status" value="1"/>
</dbReference>
<accession>A0A3R7MEZ9</accession>